<evidence type="ECO:0000256" key="1">
    <source>
        <dbReference type="ARBA" id="ARBA00022669"/>
    </source>
</evidence>
<dbReference type="SMART" id="SM00494">
    <property type="entry name" value="ChtBD2"/>
    <property type="match status" value="3"/>
</dbReference>
<accession>A0A6A4VC33</accession>
<dbReference type="EMBL" id="VIIS01002075">
    <property type="protein sequence ID" value="KAF0288850.1"/>
    <property type="molecule type" value="Genomic_DNA"/>
</dbReference>
<name>A0A6A4VC33_AMPAM</name>
<keyword evidence="4" id="KW-1015">Disulfide bond</keyword>
<dbReference type="GO" id="GO:0008061">
    <property type="term" value="F:chitin binding"/>
    <property type="evidence" value="ECO:0007669"/>
    <property type="project" value="UniProtKB-KW"/>
</dbReference>
<keyword evidence="9" id="KW-1185">Reference proteome</keyword>
<dbReference type="Pfam" id="PF01607">
    <property type="entry name" value="CBM_14"/>
    <property type="match status" value="3"/>
</dbReference>
<dbReference type="Gene3D" id="2.170.140.10">
    <property type="entry name" value="Chitin binding domain"/>
    <property type="match status" value="3"/>
</dbReference>
<feature type="domain" description="Chitin-binding type-2" evidence="7">
    <location>
        <begin position="92"/>
        <end position="150"/>
    </location>
</feature>
<evidence type="ECO:0000256" key="5">
    <source>
        <dbReference type="ARBA" id="ARBA00023180"/>
    </source>
</evidence>
<sequence>MLYLILVVCVASAARAQDELLFACPESYGDYEDAEYCDYFWRCNRGEAEPMECQDGHAFDPRLSGNIYPCDYAFKVNCTGREQLQPAIPGIDPECPNQHGIFPDPELCNVYYVCKDGVATRTTCASGLHFHIESRQCLWPEAAGRGDCESREKIGDFSCPLDATKAVDANGNWDNNPTYLHPEDCRLFYVCLNGITPQLGGCPVGTVFNDITRKCDDPINVPGCENYYEPLPEEELA</sequence>
<evidence type="ECO:0000313" key="9">
    <source>
        <dbReference type="Proteomes" id="UP000440578"/>
    </source>
</evidence>
<evidence type="ECO:0000256" key="6">
    <source>
        <dbReference type="SAM" id="SignalP"/>
    </source>
</evidence>
<keyword evidence="1" id="KW-0147">Chitin-binding</keyword>
<dbReference type="SUPFAM" id="SSF57625">
    <property type="entry name" value="Invertebrate chitin-binding proteins"/>
    <property type="match status" value="3"/>
</dbReference>
<feature type="domain" description="Chitin-binding type-2" evidence="7">
    <location>
        <begin position="21"/>
        <end position="80"/>
    </location>
</feature>
<evidence type="ECO:0000256" key="3">
    <source>
        <dbReference type="ARBA" id="ARBA00022737"/>
    </source>
</evidence>
<dbReference type="InterPro" id="IPR002557">
    <property type="entry name" value="Chitin-bd_dom"/>
</dbReference>
<dbReference type="AlphaFoldDB" id="A0A6A4VC33"/>
<dbReference type="PROSITE" id="PS50940">
    <property type="entry name" value="CHIT_BIND_II"/>
    <property type="match status" value="3"/>
</dbReference>
<dbReference type="Proteomes" id="UP000440578">
    <property type="component" value="Unassembled WGS sequence"/>
</dbReference>
<feature type="domain" description="Chitin-binding type-2" evidence="7">
    <location>
        <begin position="156"/>
        <end position="226"/>
    </location>
</feature>
<dbReference type="InterPro" id="IPR036508">
    <property type="entry name" value="Chitin-bd_dom_sf"/>
</dbReference>
<dbReference type="PANTHER" id="PTHR23301">
    <property type="entry name" value="CHITIN BINDING PERITROPHIN-A"/>
    <property type="match status" value="1"/>
</dbReference>
<dbReference type="GO" id="GO:0005576">
    <property type="term" value="C:extracellular region"/>
    <property type="evidence" value="ECO:0007669"/>
    <property type="project" value="InterPro"/>
</dbReference>
<comment type="caution">
    <text evidence="8">The sequence shown here is derived from an EMBL/GenBank/DDBJ whole genome shotgun (WGS) entry which is preliminary data.</text>
</comment>
<feature type="signal peptide" evidence="6">
    <location>
        <begin position="1"/>
        <end position="16"/>
    </location>
</feature>
<gene>
    <name evidence="8" type="primary">obst-E_6</name>
    <name evidence="8" type="ORF">FJT64_001380</name>
</gene>
<protein>
    <submittedName>
        <fullName evidence="8">Protein obstructor-E</fullName>
    </submittedName>
</protein>
<dbReference type="OrthoDB" id="439917at2759"/>
<keyword evidence="5" id="KW-0325">Glycoprotein</keyword>
<dbReference type="PANTHER" id="PTHR23301:SF100">
    <property type="entry name" value="GASP, ISOFORM A"/>
    <property type="match status" value="1"/>
</dbReference>
<dbReference type="InterPro" id="IPR051940">
    <property type="entry name" value="Chitin_bind-dev_reg"/>
</dbReference>
<keyword evidence="3" id="KW-0677">Repeat</keyword>
<keyword evidence="2 6" id="KW-0732">Signal</keyword>
<organism evidence="8 9">
    <name type="scientific">Amphibalanus amphitrite</name>
    <name type="common">Striped barnacle</name>
    <name type="synonym">Balanus amphitrite</name>
    <dbReference type="NCBI Taxonomy" id="1232801"/>
    <lineage>
        <taxon>Eukaryota</taxon>
        <taxon>Metazoa</taxon>
        <taxon>Ecdysozoa</taxon>
        <taxon>Arthropoda</taxon>
        <taxon>Crustacea</taxon>
        <taxon>Multicrustacea</taxon>
        <taxon>Cirripedia</taxon>
        <taxon>Thoracica</taxon>
        <taxon>Thoracicalcarea</taxon>
        <taxon>Balanomorpha</taxon>
        <taxon>Balanoidea</taxon>
        <taxon>Balanidae</taxon>
        <taxon>Amphibalaninae</taxon>
        <taxon>Amphibalanus</taxon>
    </lineage>
</organism>
<evidence type="ECO:0000256" key="2">
    <source>
        <dbReference type="ARBA" id="ARBA00022729"/>
    </source>
</evidence>
<evidence type="ECO:0000256" key="4">
    <source>
        <dbReference type="ARBA" id="ARBA00023157"/>
    </source>
</evidence>
<reference evidence="8 9" key="1">
    <citation type="submission" date="2019-07" db="EMBL/GenBank/DDBJ databases">
        <title>Draft genome assembly of a fouling barnacle, Amphibalanus amphitrite (Darwin, 1854): The first reference genome for Thecostraca.</title>
        <authorList>
            <person name="Kim W."/>
        </authorList>
    </citation>
    <scope>NUCLEOTIDE SEQUENCE [LARGE SCALE GENOMIC DNA]</scope>
    <source>
        <strain evidence="8">SNU_AA5</strain>
        <tissue evidence="8">Soma without cirri and trophi</tissue>
    </source>
</reference>
<evidence type="ECO:0000313" key="8">
    <source>
        <dbReference type="EMBL" id="KAF0288850.1"/>
    </source>
</evidence>
<feature type="chain" id="PRO_5025333593" evidence="6">
    <location>
        <begin position="17"/>
        <end position="237"/>
    </location>
</feature>
<proteinExistence type="predicted"/>
<evidence type="ECO:0000259" key="7">
    <source>
        <dbReference type="PROSITE" id="PS50940"/>
    </source>
</evidence>